<evidence type="ECO:0000313" key="2">
    <source>
        <dbReference type="EMBL" id="KAI7801404.1"/>
    </source>
</evidence>
<evidence type="ECO:0000313" key="3">
    <source>
        <dbReference type="Proteomes" id="UP001059041"/>
    </source>
</evidence>
<evidence type="ECO:0000256" key="1">
    <source>
        <dbReference type="SAM" id="SignalP"/>
    </source>
</evidence>
<dbReference type="AlphaFoldDB" id="A0A9W7TR59"/>
<accession>A0A9W7TR59</accession>
<reference evidence="2" key="1">
    <citation type="submission" date="2021-02" db="EMBL/GenBank/DDBJ databases">
        <title>Comparative genomics reveals that relaxation of natural selection precedes convergent phenotypic evolution of cavefish.</title>
        <authorList>
            <person name="Peng Z."/>
        </authorList>
    </citation>
    <scope>NUCLEOTIDE SEQUENCE</scope>
    <source>
        <tissue evidence="2">Muscle</tissue>
    </source>
</reference>
<proteinExistence type="predicted"/>
<dbReference type="EMBL" id="JAFHDT010000013">
    <property type="protein sequence ID" value="KAI7801404.1"/>
    <property type="molecule type" value="Genomic_DNA"/>
</dbReference>
<keyword evidence="1" id="KW-0732">Signal</keyword>
<dbReference type="Proteomes" id="UP001059041">
    <property type="component" value="Linkage Group LG13"/>
</dbReference>
<protein>
    <recommendedName>
        <fullName evidence="4">Interleukin-7</fullName>
    </recommendedName>
</protein>
<evidence type="ECO:0008006" key="4">
    <source>
        <dbReference type="Google" id="ProtNLM"/>
    </source>
</evidence>
<comment type="caution">
    <text evidence="2">The sequence shown here is derived from an EMBL/GenBank/DDBJ whole genome shotgun (WGS) entry which is preliminary data.</text>
</comment>
<feature type="signal peptide" evidence="1">
    <location>
        <begin position="1"/>
        <end position="15"/>
    </location>
</feature>
<keyword evidence="3" id="KW-1185">Reference proteome</keyword>
<feature type="chain" id="PRO_5040762522" description="Interleukin-7" evidence="1">
    <location>
        <begin position="16"/>
        <end position="149"/>
    </location>
</feature>
<sequence>MKVLILVILFTLCSAQEDFLNKILKELKDLSNATNLTTVNDTQLHSISGHTCKCEEAFVQNLNTSIKLIRSTTHQDHLYNIIEMLDSHPSPNTEESTNTCEKETFRKRRFSTVYTVKVYINASITFIKKWNKSNCIKNSAYRHNAHRKQ</sequence>
<organism evidence="2 3">
    <name type="scientific">Triplophysa rosa</name>
    <name type="common">Cave loach</name>
    <dbReference type="NCBI Taxonomy" id="992332"/>
    <lineage>
        <taxon>Eukaryota</taxon>
        <taxon>Metazoa</taxon>
        <taxon>Chordata</taxon>
        <taxon>Craniata</taxon>
        <taxon>Vertebrata</taxon>
        <taxon>Euteleostomi</taxon>
        <taxon>Actinopterygii</taxon>
        <taxon>Neopterygii</taxon>
        <taxon>Teleostei</taxon>
        <taxon>Ostariophysi</taxon>
        <taxon>Cypriniformes</taxon>
        <taxon>Nemacheilidae</taxon>
        <taxon>Triplophysa</taxon>
    </lineage>
</organism>
<gene>
    <name evidence="2" type="ORF">IRJ41_011427</name>
</gene>
<name>A0A9W7TR59_TRIRA</name>